<feature type="region of interest" description="Disordered" evidence="1">
    <location>
        <begin position="58"/>
        <end position="92"/>
    </location>
</feature>
<evidence type="ECO:0000256" key="2">
    <source>
        <dbReference type="SAM" id="Phobius"/>
    </source>
</evidence>
<dbReference type="AlphaFoldDB" id="A0A1H3RDI3"/>
<feature type="transmembrane region" description="Helical" evidence="2">
    <location>
        <begin position="31"/>
        <end position="52"/>
    </location>
</feature>
<keyword evidence="2" id="KW-0472">Membrane</keyword>
<dbReference type="RefSeq" id="WP_090793732.1">
    <property type="nucleotide sequence ID" value="NZ_BOND01000022.1"/>
</dbReference>
<evidence type="ECO:0008006" key="5">
    <source>
        <dbReference type="Google" id="ProtNLM"/>
    </source>
</evidence>
<feature type="compositionally biased region" description="Low complexity" evidence="1">
    <location>
        <begin position="63"/>
        <end position="72"/>
    </location>
</feature>
<evidence type="ECO:0000313" key="3">
    <source>
        <dbReference type="EMBL" id="SDZ23613.1"/>
    </source>
</evidence>
<keyword evidence="2" id="KW-0812">Transmembrane</keyword>
<protein>
    <recommendedName>
        <fullName evidence="5">Right handed beta helix region</fullName>
    </recommendedName>
</protein>
<reference evidence="4" key="1">
    <citation type="submission" date="2016-10" db="EMBL/GenBank/DDBJ databases">
        <authorList>
            <person name="Varghese N."/>
            <person name="Submissions S."/>
        </authorList>
    </citation>
    <scope>NUCLEOTIDE SEQUENCE [LARGE SCALE GENOMIC DNA]</scope>
    <source>
        <strain evidence="4">DSM 44718</strain>
    </source>
</reference>
<keyword evidence="4" id="KW-1185">Reference proteome</keyword>
<dbReference type="STRING" id="137265.SAMN05421684_3724"/>
<name>A0A1H3RDI3_9ACTN</name>
<dbReference type="Proteomes" id="UP000199632">
    <property type="component" value="Unassembled WGS sequence"/>
</dbReference>
<evidence type="ECO:0000313" key="4">
    <source>
        <dbReference type="Proteomes" id="UP000199632"/>
    </source>
</evidence>
<dbReference type="Gene3D" id="2.160.20.10">
    <property type="entry name" value="Single-stranded right-handed beta-helix, Pectin lyase-like"/>
    <property type="match status" value="1"/>
</dbReference>
<gene>
    <name evidence="3" type="ORF">SAMN05421684_3724</name>
</gene>
<feature type="region of interest" description="Disordered" evidence="1">
    <location>
        <begin position="1"/>
        <end position="20"/>
    </location>
</feature>
<evidence type="ECO:0000256" key="1">
    <source>
        <dbReference type="SAM" id="MobiDB-lite"/>
    </source>
</evidence>
<keyword evidence="2" id="KW-1133">Transmembrane helix</keyword>
<dbReference type="EMBL" id="FNQB01000002">
    <property type="protein sequence ID" value="SDZ23613.1"/>
    <property type="molecule type" value="Genomic_DNA"/>
</dbReference>
<accession>A0A1H3RDI3</accession>
<dbReference type="InterPro" id="IPR011050">
    <property type="entry name" value="Pectin_lyase_fold/virulence"/>
</dbReference>
<dbReference type="OrthoDB" id="505641at2"/>
<dbReference type="SUPFAM" id="SSF51126">
    <property type="entry name" value="Pectin lyase-like"/>
    <property type="match status" value="1"/>
</dbReference>
<sequence>MTNTAVGVAHVRGPGDPPPPSPFRARWRRPIAIALGVLAVVLVGALVAPWLLPSDEPTPPPAAATKVPSASPGVRVEAEGPVPTSWPDASNTGVPEGLALTKVESLDLVTDGEVLTGLDIEGCVDVHARNVTIRQSRITCDRKTWAVRTFDTTENLVLEDVEIDGTGINSTAVCCDNYTLRRAEVRNVIDGPRLGNNVTVVDSWVHDLARTDSSHNDALQTTGGTAIVVKHNRLDLYDKATQDPFNACLMVGSTTTPLVRDLVFEDNYCNGGNYSIGIRDDLKADSVTFRRNVFGRDFRYGVVARPDHPGITWADTNLWADSRTPVLDK</sequence>
<proteinExistence type="predicted"/>
<organism evidence="3 4">
    <name type="scientific">Asanoa ishikariensis</name>
    <dbReference type="NCBI Taxonomy" id="137265"/>
    <lineage>
        <taxon>Bacteria</taxon>
        <taxon>Bacillati</taxon>
        <taxon>Actinomycetota</taxon>
        <taxon>Actinomycetes</taxon>
        <taxon>Micromonosporales</taxon>
        <taxon>Micromonosporaceae</taxon>
        <taxon>Asanoa</taxon>
    </lineage>
</organism>
<dbReference type="InterPro" id="IPR012334">
    <property type="entry name" value="Pectin_lyas_fold"/>
</dbReference>